<sequence>MKIGLIQSVIGAGGGYDKVLFSLLEKLSTTNHTVTVYTLGKPLVEIPKKFKIEVFLPLRIPFFGIYQTFLDSKLIKKAKNDDMIINLTTNMLTTNKDQKTIFLYKNFSLPNDKNATSKYNHGFWKLYYKPYKIILNKLKNKLENKNTRIFGSSKFVAEKMTKILNCHVEVLYPPVEIESFKNNYEQKSGIVSVSRFAREKNLEFMISIMSEIDEDLEIIGSAISKNNNYIKSLKKLIKSSNVKLLVNIPREELISHVKKSKVYFHTSNETFGISVVEAMSAGCIPIVPNSGGHKETVPFDELRYEINNYDDASLKLKLACEGKFDHYLPKIKSHAETFNKTVFQSKILKEIEN</sequence>
<reference evidence="2 3" key="1">
    <citation type="submission" date="2014-06" db="EMBL/GenBank/DDBJ databases">
        <authorList>
            <person name="Ngugi D.K."/>
            <person name="Blom J."/>
            <person name="Alam I."/>
            <person name="Rashid M."/>
            <person name="Baalawi W."/>
            <person name="Zhang G."/>
            <person name="Hikmawan T."/>
            <person name="Guan Y."/>
            <person name="Antunes A."/>
            <person name="Siam R."/>
            <person name="El-Dorry H."/>
            <person name="Bajic V."/>
            <person name="Stingl U."/>
        </authorList>
    </citation>
    <scope>NUCLEOTIDE SEQUENCE [LARGE SCALE GENOMIC DNA]</scope>
    <source>
        <strain evidence="2">SCGC AAA799-D11</strain>
    </source>
</reference>
<dbReference type="EC" id="2.4.1.214" evidence="2"/>
<gene>
    <name evidence="2" type="primary">glgA</name>
    <name evidence="2" type="ORF">AAA799D11_01906</name>
</gene>
<dbReference type="Gene3D" id="3.40.50.2000">
    <property type="entry name" value="Glycogen Phosphorylase B"/>
    <property type="match status" value="1"/>
</dbReference>
<keyword evidence="3" id="KW-1185">Reference proteome</keyword>
<dbReference type="GO" id="GO:0006487">
    <property type="term" value="P:protein N-linked glycosylation"/>
    <property type="evidence" value="ECO:0007669"/>
    <property type="project" value="TreeGrafter"/>
</dbReference>
<protein>
    <submittedName>
        <fullName evidence="2">Glycogen synthase protein</fullName>
        <ecNumber evidence="2">2.4.1.214</ecNumber>
    </submittedName>
</protein>
<feature type="domain" description="Glycosyl transferase family 1" evidence="1">
    <location>
        <begin position="181"/>
        <end position="315"/>
    </location>
</feature>
<dbReference type="GO" id="GO:0004377">
    <property type="term" value="F:GDP-Man:Man(3)GlcNAc(2)-PP-Dol alpha-1,2-mannosyltransferase activity"/>
    <property type="evidence" value="ECO:0007669"/>
    <property type="project" value="InterPro"/>
</dbReference>
<dbReference type="EMBL" id="JOSY01000077">
    <property type="protein sequence ID" value="KFM14531.1"/>
    <property type="molecule type" value="Genomic_DNA"/>
</dbReference>
<dbReference type="SUPFAM" id="SSF53756">
    <property type="entry name" value="UDP-Glycosyltransferase/glycogen phosphorylase"/>
    <property type="match status" value="1"/>
</dbReference>
<evidence type="ECO:0000313" key="2">
    <source>
        <dbReference type="EMBL" id="KFM14531.1"/>
    </source>
</evidence>
<dbReference type="Proteomes" id="UP000029386">
    <property type="component" value="Unassembled WGS sequence"/>
</dbReference>
<dbReference type="InterPro" id="IPR038013">
    <property type="entry name" value="ALG11"/>
</dbReference>
<keyword evidence="2" id="KW-0328">Glycosyltransferase</keyword>
<dbReference type="Pfam" id="PF00534">
    <property type="entry name" value="Glycos_transf_1"/>
    <property type="match status" value="1"/>
</dbReference>
<keyword evidence="2" id="KW-0808">Transferase</keyword>
<organism evidence="2 3">
    <name type="scientific">Marine Group I thaumarchaeote SCGC AAA799-D11</name>
    <dbReference type="NCBI Taxonomy" id="1502291"/>
    <lineage>
        <taxon>Archaea</taxon>
        <taxon>Nitrososphaerota</taxon>
        <taxon>Marine Group I</taxon>
    </lineage>
</organism>
<dbReference type="CDD" id="cd03801">
    <property type="entry name" value="GT4_PimA-like"/>
    <property type="match status" value="1"/>
</dbReference>
<proteinExistence type="predicted"/>
<accession>A0A087RM27</accession>
<dbReference type="PANTHER" id="PTHR45919:SF1">
    <property type="entry name" value="GDP-MAN:MAN(3)GLCNAC(2)-PP-DOL ALPHA-1,2-MANNOSYLTRANSFERASE"/>
    <property type="match status" value="1"/>
</dbReference>
<dbReference type="GO" id="GO:0016020">
    <property type="term" value="C:membrane"/>
    <property type="evidence" value="ECO:0007669"/>
    <property type="project" value="TreeGrafter"/>
</dbReference>
<dbReference type="PANTHER" id="PTHR45919">
    <property type="entry name" value="GDP-MAN:MAN(3)GLCNAC(2)-PP-DOL ALPHA-1,2-MANNOSYLTRANSFERASE"/>
    <property type="match status" value="1"/>
</dbReference>
<comment type="caution">
    <text evidence="2">The sequence shown here is derived from an EMBL/GenBank/DDBJ whole genome shotgun (WGS) entry which is preliminary data.</text>
</comment>
<dbReference type="STRING" id="1502291.AAA799D11_01906"/>
<dbReference type="InterPro" id="IPR001296">
    <property type="entry name" value="Glyco_trans_1"/>
</dbReference>
<evidence type="ECO:0000313" key="3">
    <source>
        <dbReference type="Proteomes" id="UP000029386"/>
    </source>
</evidence>
<name>A0A087RM27_9ARCH</name>
<evidence type="ECO:0000259" key="1">
    <source>
        <dbReference type="Pfam" id="PF00534"/>
    </source>
</evidence>
<dbReference type="GO" id="GO:0018392">
    <property type="term" value="F:glycoprotein 3-alpha-L-fucosyltransferase activity"/>
    <property type="evidence" value="ECO:0007669"/>
    <property type="project" value="UniProtKB-EC"/>
</dbReference>
<dbReference type="AlphaFoldDB" id="A0A087RM27"/>